<dbReference type="InterPro" id="IPR002716">
    <property type="entry name" value="PIN_dom"/>
</dbReference>
<evidence type="ECO:0000313" key="4">
    <source>
        <dbReference type="Proteomes" id="UP000501891"/>
    </source>
</evidence>
<accession>A0A858RBE2</accession>
<dbReference type="Pfam" id="PF13470">
    <property type="entry name" value="PIN_3"/>
    <property type="match status" value="1"/>
</dbReference>
<feature type="domain" description="PIN" evidence="1">
    <location>
        <begin position="8"/>
        <end position="111"/>
    </location>
</feature>
<reference evidence="3" key="1">
    <citation type="submission" date="2020-04" db="EMBL/GenBank/DDBJ databases">
        <title>A desert anoxygenic phototrophic bacterium fixes CO2 using RubisCO under aerobic conditions.</title>
        <authorList>
            <person name="Tang K."/>
        </authorList>
    </citation>
    <scope>NUCLEOTIDE SEQUENCE [LARGE SCALE GENOMIC DNA]</scope>
    <source>
        <strain evidence="3">MIMtkB3</strain>
    </source>
</reference>
<proteinExistence type="predicted"/>
<dbReference type="KEGG" id="acru:HHL28_15445"/>
<gene>
    <name evidence="3" type="ORF">HHL28_15445</name>
</gene>
<name>A0A858RBE2_9PROT</name>
<evidence type="ECO:0000259" key="1">
    <source>
        <dbReference type="Pfam" id="PF13470"/>
    </source>
</evidence>
<dbReference type="InterPro" id="IPR058652">
    <property type="entry name" value="VapC50_C"/>
</dbReference>
<dbReference type="Pfam" id="PF26343">
    <property type="entry name" value="VapC50_C"/>
    <property type="match status" value="1"/>
</dbReference>
<organism evidence="3 4">
    <name type="scientific">Aerophototrophica crusticola</name>
    <dbReference type="NCBI Taxonomy" id="1709002"/>
    <lineage>
        <taxon>Bacteria</taxon>
        <taxon>Pseudomonadati</taxon>
        <taxon>Pseudomonadota</taxon>
        <taxon>Alphaproteobacteria</taxon>
        <taxon>Rhodospirillales</taxon>
        <taxon>Rhodospirillaceae</taxon>
        <taxon>Aerophototrophica</taxon>
    </lineage>
</organism>
<feature type="domain" description="VapC50 C-terminal" evidence="2">
    <location>
        <begin position="130"/>
        <end position="184"/>
    </location>
</feature>
<dbReference type="Proteomes" id="UP000501891">
    <property type="component" value="Chromosome"/>
</dbReference>
<evidence type="ECO:0000259" key="2">
    <source>
        <dbReference type="Pfam" id="PF26343"/>
    </source>
</evidence>
<protein>
    <submittedName>
        <fullName evidence="3">PIN domain-containing protein</fullName>
    </submittedName>
</protein>
<sequence>MARFTVIYDACCLYPAPLRDFLMELATRDLFRAKWSRAIHDEWTRNVLANRPDLTREQLERTCALMDSHAPDCLVEGYEYLVPALTLPDPDDRHVLAAAIHARADAIITFNLGDFPAEELARHHVEAIHPDDFISDQFDLQQAEVVTAAVRHRARLRNPPKSATEYLDTLLAQSLPKTVALLRPFAAVL</sequence>
<evidence type="ECO:0000313" key="3">
    <source>
        <dbReference type="EMBL" id="QJE74286.1"/>
    </source>
</evidence>
<keyword evidence="4" id="KW-1185">Reference proteome</keyword>
<dbReference type="AlphaFoldDB" id="A0A858RBE2"/>
<dbReference type="EMBL" id="CP051775">
    <property type="protein sequence ID" value="QJE74286.1"/>
    <property type="molecule type" value="Genomic_DNA"/>
</dbReference>